<keyword evidence="3" id="KW-1185">Reference proteome</keyword>
<evidence type="ECO:0000313" key="2">
    <source>
        <dbReference type="EMBL" id="MCG2621275.1"/>
    </source>
</evidence>
<sequence length="423" mass="44978">MDNESTELGIYVDGDVMMIVGHEDDIDHLIAQLSAGSGLKSRALTRDALAAVAGLAGMAPGTPAGGRWVRLTPDAAARFGGVAGTDKPHHGVVAGILRGPKGRTGQELKFIMPGGGTPSPLRMSNAAAMAMSMAIQVTVEDLANYLETMDVTPDQLLQDGRAEAMGDASGTTRNLSEAFDRYQQTGRVSPESWETVQQSPAQLASLAARSLAQLDSLADKVSQGSVAEKAKAVQQVAGDELPYWLSMTAVSLIDQKRFHILEIARGEQEHPEDADARRDAVARHHQAMGQSIARTLQRLTRALEQAGRVSDLDRVFQPISAADLVQAVNQAHEQIGRFVSIAQIGPLAWLDASQKDWSKSVADVAQKGSDAVGGAVKGLFAGVRGVAERAILEQAKRIQAEQAARKAHREPGKDVDLRGPDRG</sequence>
<evidence type="ECO:0000256" key="1">
    <source>
        <dbReference type="SAM" id="MobiDB-lite"/>
    </source>
</evidence>
<gene>
    <name evidence="2" type="ORF">LVY72_05030</name>
</gene>
<accession>A0ABS9L3T1</accession>
<comment type="caution">
    <text evidence="2">The sequence shown here is derived from an EMBL/GenBank/DDBJ whole genome shotgun (WGS) entry which is preliminary data.</text>
</comment>
<dbReference type="Proteomes" id="UP001165368">
    <property type="component" value="Unassembled WGS sequence"/>
</dbReference>
<dbReference type="RefSeq" id="WP_237818380.1">
    <property type="nucleotide sequence ID" value="NZ_JAKLTQ010000002.1"/>
</dbReference>
<dbReference type="EMBL" id="JAKLTQ010000002">
    <property type="protein sequence ID" value="MCG2621275.1"/>
    <property type="molecule type" value="Genomic_DNA"/>
</dbReference>
<reference evidence="2" key="1">
    <citation type="submission" date="2022-01" db="EMBL/GenBank/DDBJ databases">
        <authorList>
            <person name="Jo J.-H."/>
            <person name="Im W.-T."/>
        </authorList>
    </citation>
    <scope>NUCLEOTIDE SEQUENCE</scope>
    <source>
        <strain evidence="2">I2-34</strain>
    </source>
</reference>
<feature type="compositionally biased region" description="Basic and acidic residues" evidence="1">
    <location>
        <begin position="409"/>
        <end position="423"/>
    </location>
</feature>
<protein>
    <submittedName>
        <fullName evidence="2">Uncharacterized protein</fullName>
    </submittedName>
</protein>
<feature type="region of interest" description="Disordered" evidence="1">
    <location>
        <begin position="400"/>
        <end position="423"/>
    </location>
</feature>
<evidence type="ECO:0000313" key="3">
    <source>
        <dbReference type="Proteomes" id="UP001165368"/>
    </source>
</evidence>
<name>A0ABS9L3T1_9MICC</name>
<organism evidence="2 3">
    <name type="scientific">Arthrobacter hankyongi</name>
    <dbReference type="NCBI Taxonomy" id="2904801"/>
    <lineage>
        <taxon>Bacteria</taxon>
        <taxon>Bacillati</taxon>
        <taxon>Actinomycetota</taxon>
        <taxon>Actinomycetes</taxon>
        <taxon>Micrococcales</taxon>
        <taxon>Micrococcaceae</taxon>
        <taxon>Arthrobacter</taxon>
    </lineage>
</organism>
<proteinExistence type="predicted"/>